<evidence type="ECO:0000256" key="1">
    <source>
        <dbReference type="SAM" id="MobiDB-lite"/>
    </source>
</evidence>
<name>A0A1H5IUK5_9BRAD</name>
<accession>A0A1H5IUK5</accession>
<dbReference type="InterPro" id="IPR035437">
    <property type="entry name" value="SNase_OB-fold_sf"/>
</dbReference>
<organism evidence="3 4">
    <name type="scientific">Bradyrhizobium lablabi</name>
    <dbReference type="NCBI Taxonomy" id="722472"/>
    <lineage>
        <taxon>Bacteria</taxon>
        <taxon>Pseudomonadati</taxon>
        <taxon>Pseudomonadota</taxon>
        <taxon>Alphaproteobacteria</taxon>
        <taxon>Hyphomicrobiales</taxon>
        <taxon>Nitrobacteraceae</taxon>
        <taxon>Bradyrhizobium</taxon>
    </lineage>
</organism>
<sequence>MRLLAILIAAFVCSPAIAADYLGKVLAVSDGDTFTMEADGAKVRVRICGIDAPERGQAGYGQAAGVLSNMIEGKTVIAYKWVKAPSATGGPDLPAGTASWHSASSTRST</sequence>
<feature type="compositionally biased region" description="Polar residues" evidence="1">
    <location>
        <begin position="99"/>
        <end position="109"/>
    </location>
</feature>
<gene>
    <name evidence="3" type="ORF">SAMN05444171_7484</name>
</gene>
<keyword evidence="2" id="KW-0732">Signal</keyword>
<proteinExistence type="predicted"/>
<reference evidence="3 4" key="1">
    <citation type="submission" date="2016-10" db="EMBL/GenBank/DDBJ databases">
        <authorList>
            <person name="de Groot N.N."/>
        </authorList>
    </citation>
    <scope>NUCLEOTIDE SEQUENCE [LARGE SCALE GENOMIC DNA]</scope>
    <source>
        <strain evidence="3 4">GAS522</strain>
    </source>
</reference>
<feature type="signal peptide" evidence="2">
    <location>
        <begin position="1"/>
        <end position="18"/>
    </location>
</feature>
<evidence type="ECO:0000256" key="2">
    <source>
        <dbReference type="SAM" id="SignalP"/>
    </source>
</evidence>
<feature type="region of interest" description="Disordered" evidence="1">
    <location>
        <begin position="88"/>
        <end position="109"/>
    </location>
</feature>
<dbReference type="SUPFAM" id="SSF50199">
    <property type="entry name" value="Staphylococcal nuclease"/>
    <property type="match status" value="1"/>
</dbReference>
<feature type="chain" id="PRO_5010278260" description="TNase-like domain-containing protein" evidence="2">
    <location>
        <begin position="19"/>
        <end position="109"/>
    </location>
</feature>
<evidence type="ECO:0000313" key="3">
    <source>
        <dbReference type="EMBL" id="SEE43854.1"/>
    </source>
</evidence>
<protein>
    <recommendedName>
        <fullName evidence="5">TNase-like domain-containing protein</fullName>
    </recommendedName>
</protein>
<dbReference type="Proteomes" id="UP000183208">
    <property type="component" value="Unassembled WGS sequence"/>
</dbReference>
<evidence type="ECO:0000313" key="4">
    <source>
        <dbReference type="Proteomes" id="UP000183208"/>
    </source>
</evidence>
<evidence type="ECO:0008006" key="5">
    <source>
        <dbReference type="Google" id="ProtNLM"/>
    </source>
</evidence>
<dbReference type="AlphaFoldDB" id="A0A1H5IUK5"/>
<dbReference type="EMBL" id="FNTI01000001">
    <property type="protein sequence ID" value="SEE43854.1"/>
    <property type="molecule type" value="Genomic_DNA"/>
</dbReference>
<dbReference type="RefSeq" id="WP_074829775.1">
    <property type="nucleotide sequence ID" value="NZ_FNTI01000001.1"/>
</dbReference>
<dbReference type="Gene3D" id="2.40.50.90">
    <property type="match status" value="1"/>
</dbReference>